<keyword evidence="2" id="KW-1185">Reference proteome</keyword>
<proteinExistence type="predicted"/>
<protein>
    <submittedName>
        <fullName evidence="3">Uncharacterized protein</fullName>
    </submittedName>
</protein>
<sequence>MHAHAGFITNTNDEHQGPPIQIESTIFIGHRAKTTRRRRLYMRVNMVAMTTLQISGMEKSENSMESV</sequence>
<name>A0A1I7YF37_9BILA</name>
<evidence type="ECO:0000313" key="2">
    <source>
        <dbReference type="Proteomes" id="UP000095287"/>
    </source>
</evidence>
<feature type="region of interest" description="Disordered" evidence="1">
    <location>
        <begin position="1"/>
        <end position="21"/>
    </location>
</feature>
<dbReference type="Proteomes" id="UP000095287">
    <property type="component" value="Unplaced"/>
</dbReference>
<organism evidence="2 3">
    <name type="scientific">Steinernema glaseri</name>
    <dbReference type="NCBI Taxonomy" id="37863"/>
    <lineage>
        <taxon>Eukaryota</taxon>
        <taxon>Metazoa</taxon>
        <taxon>Ecdysozoa</taxon>
        <taxon>Nematoda</taxon>
        <taxon>Chromadorea</taxon>
        <taxon>Rhabditida</taxon>
        <taxon>Tylenchina</taxon>
        <taxon>Panagrolaimomorpha</taxon>
        <taxon>Strongyloidoidea</taxon>
        <taxon>Steinernematidae</taxon>
        <taxon>Steinernema</taxon>
    </lineage>
</organism>
<evidence type="ECO:0000256" key="1">
    <source>
        <dbReference type="SAM" id="MobiDB-lite"/>
    </source>
</evidence>
<dbReference type="AlphaFoldDB" id="A0A1I7YF37"/>
<accession>A0A1I7YF37</accession>
<dbReference type="WBParaSite" id="L893_g15725.t1">
    <property type="protein sequence ID" value="L893_g15725.t1"/>
    <property type="gene ID" value="L893_g15725"/>
</dbReference>
<evidence type="ECO:0000313" key="3">
    <source>
        <dbReference type="WBParaSite" id="L893_g15725.t1"/>
    </source>
</evidence>
<reference evidence="3" key="1">
    <citation type="submission" date="2016-11" db="UniProtKB">
        <authorList>
            <consortium name="WormBaseParasite"/>
        </authorList>
    </citation>
    <scope>IDENTIFICATION</scope>
</reference>